<dbReference type="Proteomes" id="UP000054270">
    <property type="component" value="Unassembled WGS sequence"/>
</dbReference>
<protein>
    <submittedName>
        <fullName evidence="1">Uncharacterized protein</fullName>
    </submittedName>
</protein>
<reference evidence="2" key="1">
    <citation type="submission" date="2014-04" db="EMBL/GenBank/DDBJ databases">
        <title>Evolutionary Origins and Diversification of the Mycorrhizal Mutualists.</title>
        <authorList>
            <consortium name="DOE Joint Genome Institute"/>
            <consortium name="Mycorrhizal Genomics Consortium"/>
            <person name="Kohler A."/>
            <person name="Kuo A."/>
            <person name="Nagy L.G."/>
            <person name="Floudas D."/>
            <person name="Copeland A."/>
            <person name="Barry K.W."/>
            <person name="Cichocki N."/>
            <person name="Veneault-Fourrey C."/>
            <person name="LaButti K."/>
            <person name="Lindquist E.A."/>
            <person name="Lipzen A."/>
            <person name="Lundell T."/>
            <person name="Morin E."/>
            <person name="Murat C."/>
            <person name="Riley R."/>
            <person name="Ohm R."/>
            <person name="Sun H."/>
            <person name="Tunlid A."/>
            <person name="Henrissat B."/>
            <person name="Grigoriev I.V."/>
            <person name="Hibbett D.S."/>
            <person name="Martin F."/>
        </authorList>
    </citation>
    <scope>NUCLEOTIDE SEQUENCE [LARGE SCALE GENOMIC DNA]</scope>
    <source>
        <strain evidence="2">FD-334 SS-4</strain>
    </source>
</reference>
<evidence type="ECO:0000313" key="2">
    <source>
        <dbReference type="Proteomes" id="UP000054270"/>
    </source>
</evidence>
<name>A0A0D2KE05_HYPSF</name>
<organism evidence="1 2">
    <name type="scientific">Hypholoma sublateritium (strain FD-334 SS-4)</name>
    <dbReference type="NCBI Taxonomy" id="945553"/>
    <lineage>
        <taxon>Eukaryota</taxon>
        <taxon>Fungi</taxon>
        <taxon>Dikarya</taxon>
        <taxon>Basidiomycota</taxon>
        <taxon>Agaricomycotina</taxon>
        <taxon>Agaricomycetes</taxon>
        <taxon>Agaricomycetidae</taxon>
        <taxon>Agaricales</taxon>
        <taxon>Agaricineae</taxon>
        <taxon>Strophariaceae</taxon>
        <taxon>Hypholoma</taxon>
    </lineage>
</organism>
<evidence type="ECO:0000313" key="1">
    <source>
        <dbReference type="EMBL" id="KJA12757.1"/>
    </source>
</evidence>
<keyword evidence="2" id="KW-1185">Reference proteome</keyword>
<dbReference type="AlphaFoldDB" id="A0A0D2KE05"/>
<dbReference type="EMBL" id="KN817930">
    <property type="protein sequence ID" value="KJA12757.1"/>
    <property type="molecule type" value="Genomic_DNA"/>
</dbReference>
<gene>
    <name evidence="1" type="ORF">HYPSUDRAFT_210154</name>
</gene>
<accession>A0A0D2KE05</accession>
<dbReference type="OrthoDB" id="3062261at2759"/>
<proteinExistence type="predicted"/>
<sequence length="107" mass="12338">MPELLMRRKTADALLNQIRELIADKSFRYTEHIRAAPRKGVRTRARTTLVDLDRQLSFLCQVYSYCRGRMVVLGADRELLTNYRLLTHDDGLRNLNYPGSGSLLIGE</sequence>